<dbReference type="AlphaFoldDB" id="A0A1M4W748"/>
<gene>
    <name evidence="3" type="ORF">SAMN04487965_0620</name>
</gene>
<evidence type="ECO:0000313" key="3">
    <source>
        <dbReference type="EMBL" id="SHE77088.1"/>
    </source>
</evidence>
<dbReference type="GO" id="GO:0015627">
    <property type="term" value="C:type II protein secretion system complex"/>
    <property type="evidence" value="ECO:0007669"/>
    <property type="project" value="TreeGrafter"/>
</dbReference>
<dbReference type="SUPFAM" id="SSF47781">
    <property type="entry name" value="RuvA domain 2-like"/>
    <property type="match status" value="1"/>
</dbReference>
<evidence type="ECO:0000259" key="2">
    <source>
        <dbReference type="SMART" id="SM00278"/>
    </source>
</evidence>
<organism evidence="3 4">
    <name type="scientific">Microbulbifer donghaiensis</name>
    <dbReference type="NCBI Taxonomy" id="494016"/>
    <lineage>
        <taxon>Bacteria</taxon>
        <taxon>Pseudomonadati</taxon>
        <taxon>Pseudomonadota</taxon>
        <taxon>Gammaproteobacteria</taxon>
        <taxon>Cellvibrionales</taxon>
        <taxon>Microbulbiferaceae</taxon>
        <taxon>Microbulbifer</taxon>
    </lineage>
</organism>
<dbReference type="PANTHER" id="PTHR21180">
    <property type="entry name" value="ENDONUCLEASE/EXONUCLEASE/PHOSPHATASE FAMILY DOMAIN-CONTAINING PROTEIN 1"/>
    <property type="match status" value="1"/>
</dbReference>
<evidence type="ECO:0000256" key="1">
    <source>
        <dbReference type="SAM" id="SignalP"/>
    </source>
</evidence>
<protein>
    <submittedName>
        <fullName evidence="3">Competence protein ComEA</fullName>
    </submittedName>
</protein>
<feature type="signal peptide" evidence="1">
    <location>
        <begin position="1"/>
        <end position="24"/>
    </location>
</feature>
<dbReference type="SMART" id="SM00278">
    <property type="entry name" value="HhH1"/>
    <property type="match status" value="2"/>
</dbReference>
<dbReference type="InterPro" id="IPR003583">
    <property type="entry name" value="Hlx-hairpin-Hlx_DNA-bd_motif"/>
</dbReference>
<proteinExistence type="predicted"/>
<accession>A0A1M4W748</accession>
<dbReference type="OrthoDB" id="7510573at2"/>
<dbReference type="InterPro" id="IPR051675">
    <property type="entry name" value="Endo/Exo/Phosphatase_dom_1"/>
</dbReference>
<feature type="domain" description="Helix-hairpin-helix DNA-binding motif class 1" evidence="2">
    <location>
        <begin position="80"/>
        <end position="99"/>
    </location>
</feature>
<dbReference type="Proteomes" id="UP000184170">
    <property type="component" value="Unassembled WGS sequence"/>
</dbReference>
<dbReference type="STRING" id="494016.SAMN04487965_0620"/>
<dbReference type="NCBIfam" id="TIGR00426">
    <property type="entry name" value="competence protein ComEA helix-hairpin-helix repeat region"/>
    <property type="match status" value="1"/>
</dbReference>
<name>A0A1M4W748_9GAMM</name>
<sequence length="102" mass="11064">MNLIRTPISIIFAALLMICTSALAVADDMQTDNTQMAVVTVNLNSASATELAEKLEGVGAARAELIVKYREEKGPFTSIEQLLEIKGIGTATLEKNRDRIQL</sequence>
<feature type="chain" id="PRO_5013200244" evidence="1">
    <location>
        <begin position="25"/>
        <end position="102"/>
    </location>
</feature>
<dbReference type="RefSeq" id="WP_073271318.1">
    <property type="nucleotide sequence ID" value="NZ_FQVA01000001.1"/>
</dbReference>
<feature type="domain" description="Helix-hairpin-helix DNA-binding motif class 1" evidence="2">
    <location>
        <begin position="50"/>
        <end position="69"/>
    </location>
</feature>
<dbReference type="Pfam" id="PF12836">
    <property type="entry name" value="HHH_3"/>
    <property type="match status" value="1"/>
</dbReference>
<dbReference type="EMBL" id="FQVA01000001">
    <property type="protein sequence ID" value="SHE77088.1"/>
    <property type="molecule type" value="Genomic_DNA"/>
</dbReference>
<dbReference type="Gene3D" id="1.10.150.280">
    <property type="entry name" value="AF1531-like domain"/>
    <property type="match status" value="1"/>
</dbReference>
<dbReference type="GO" id="GO:0006281">
    <property type="term" value="P:DNA repair"/>
    <property type="evidence" value="ECO:0007669"/>
    <property type="project" value="InterPro"/>
</dbReference>
<keyword evidence="4" id="KW-1185">Reference proteome</keyword>
<keyword evidence="1" id="KW-0732">Signal</keyword>
<dbReference type="InterPro" id="IPR010994">
    <property type="entry name" value="RuvA_2-like"/>
</dbReference>
<dbReference type="GO" id="GO:0003677">
    <property type="term" value="F:DNA binding"/>
    <property type="evidence" value="ECO:0007669"/>
    <property type="project" value="InterPro"/>
</dbReference>
<reference evidence="4" key="1">
    <citation type="submission" date="2016-11" db="EMBL/GenBank/DDBJ databases">
        <authorList>
            <person name="Varghese N."/>
            <person name="Submissions S."/>
        </authorList>
    </citation>
    <scope>NUCLEOTIDE SEQUENCE [LARGE SCALE GENOMIC DNA]</scope>
    <source>
        <strain evidence="4">CGMCC 1.7063</strain>
    </source>
</reference>
<dbReference type="InterPro" id="IPR004509">
    <property type="entry name" value="Competence_ComEA_HhH"/>
</dbReference>
<dbReference type="PANTHER" id="PTHR21180:SF32">
    <property type="entry name" value="ENDONUCLEASE_EXONUCLEASE_PHOSPHATASE FAMILY DOMAIN-CONTAINING PROTEIN 1"/>
    <property type="match status" value="1"/>
</dbReference>
<evidence type="ECO:0000313" key="4">
    <source>
        <dbReference type="Proteomes" id="UP000184170"/>
    </source>
</evidence>
<dbReference type="GO" id="GO:0015628">
    <property type="term" value="P:protein secretion by the type II secretion system"/>
    <property type="evidence" value="ECO:0007669"/>
    <property type="project" value="TreeGrafter"/>
</dbReference>